<protein>
    <submittedName>
        <fullName evidence="2">Uncharacterized protein</fullName>
    </submittedName>
</protein>
<gene>
    <name evidence="2" type="ORF">AAHA92_29673</name>
</gene>
<organism evidence="2 3">
    <name type="scientific">Salvia divinorum</name>
    <name type="common">Maria pastora</name>
    <name type="synonym">Diviner's sage</name>
    <dbReference type="NCBI Taxonomy" id="28513"/>
    <lineage>
        <taxon>Eukaryota</taxon>
        <taxon>Viridiplantae</taxon>
        <taxon>Streptophyta</taxon>
        <taxon>Embryophyta</taxon>
        <taxon>Tracheophyta</taxon>
        <taxon>Spermatophyta</taxon>
        <taxon>Magnoliopsida</taxon>
        <taxon>eudicotyledons</taxon>
        <taxon>Gunneridae</taxon>
        <taxon>Pentapetalae</taxon>
        <taxon>asterids</taxon>
        <taxon>lamiids</taxon>
        <taxon>Lamiales</taxon>
        <taxon>Lamiaceae</taxon>
        <taxon>Nepetoideae</taxon>
        <taxon>Mentheae</taxon>
        <taxon>Salviinae</taxon>
        <taxon>Salvia</taxon>
        <taxon>Salvia subgen. Calosphace</taxon>
    </lineage>
</organism>
<dbReference type="EMBL" id="JBEAFC010000011">
    <property type="protein sequence ID" value="KAL1537119.1"/>
    <property type="molecule type" value="Genomic_DNA"/>
</dbReference>
<evidence type="ECO:0000313" key="2">
    <source>
        <dbReference type="EMBL" id="KAL1537119.1"/>
    </source>
</evidence>
<feature type="region of interest" description="Disordered" evidence="1">
    <location>
        <begin position="1"/>
        <end position="30"/>
    </location>
</feature>
<sequence length="127" mass="13382">MTDRKPSPELRLRRHAAAEDGGGGGGRTSCTEKSCQSCTAGAITDCVALCRGRWRAAACGGAVGGWRRGNAEVENRRREGGVLEIVVSESAAGEGAAEEWWLELAEVGHLGFGRVSSARISFYTKGN</sequence>
<evidence type="ECO:0000313" key="3">
    <source>
        <dbReference type="Proteomes" id="UP001567538"/>
    </source>
</evidence>
<evidence type="ECO:0000256" key="1">
    <source>
        <dbReference type="SAM" id="MobiDB-lite"/>
    </source>
</evidence>
<name>A0ABD1FZ50_SALDI</name>
<keyword evidence="3" id="KW-1185">Reference proteome</keyword>
<dbReference type="AlphaFoldDB" id="A0ABD1FZ50"/>
<reference evidence="2 3" key="1">
    <citation type="submission" date="2024-06" db="EMBL/GenBank/DDBJ databases">
        <title>A chromosome level genome sequence of Diviner's sage (Salvia divinorum).</title>
        <authorList>
            <person name="Ford S.A."/>
            <person name="Ro D.-K."/>
            <person name="Ness R.W."/>
            <person name="Phillips M.A."/>
        </authorList>
    </citation>
    <scope>NUCLEOTIDE SEQUENCE [LARGE SCALE GENOMIC DNA]</scope>
    <source>
        <strain evidence="2">SAF-2024a</strain>
        <tissue evidence="2">Leaf</tissue>
    </source>
</reference>
<accession>A0ABD1FZ50</accession>
<comment type="caution">
    <text evidence="2">The sequence shown here is derived from an EMBL/GenBank/DDBJ whole genome shotgun (WGS) entry which is preliminary data.</text>
</comment>
<dbReference type="Proteomes" id="UP001567538">
    <property type="component" value="Unassembled WGS sequence"/>
</dbReference>
<feature type="compositionally biased region" description="Basic and acidic residues" evidence="1">
    <location>
        <begin position="1"/>
        <end position="11"/>
    </location>
</feature>
<proteinExistence type="predicted"/>